<dbReference type="Proteomes" id="UP001652660">
    <property type="component" value="Chromosome 5e"/>
</dbReference>
<dbReference type="GeneID" id="140007106"/>
<gene>
    <name evidence="3" type="primary">LOC140007106</name>
</gene>
<dbReference type="RefSeq" id="XP_071905921.1">
    <property type="nucleotide sequence ID" value="XM_072049820.1"/>
</dbReference>
<accession>A0ABM4UF62</accession>
<protein>
    <submittedName>
        <fullName evidence="3">F-box protein At5g03970</fullName>
    </submittedName>
</protein>
<proteinExistence type="predicted"/>
<dbReference type="PANTHER" id="PTHR35546:SF124">
    <property type="entry name" value="F-BOX ASSOCIATED INTERACTION DOMAIN, F-BOX-LIKE DOMAIN SUPERFAMILY"/>
    <property type="match status" value="1"/>
</dbReference>
<evidence type="ECO:0000313" key="3">
    <source>
        <dbReference type="RefSeq" id="XP_071905921.1"/>
    </source>
</evidence>
<evidence type="ECO:0000259" key="1">
    <source>
        <dbReference type="Pfam" id="PF24750"/>
    </source>
</evidence>
<name>A0ABM4UF62_COFAR</name>
<feature type="domain" description="F-box protein At3g26010-like beta-propeller" evidence="1">
    <location>
        <begin position="3"/>
        <end position="199"/>
    </location>
</feature>
<keyword evidence="2" id="KW-1185">Reference proteome</keyword>
<dbReference type="InterPro" id="IPR055290">
    <property type="entry name" value="At3g26010-like"/>
</dbReference>
<sequence>MDYIVRNPVTREFRSLPRPHKAYRHVAVAFICKGSNATPLDGIEYEVIRAGILQPWKLTRTLEIDTFSSVTNRWTAASLESSSPFALLVANRPAVVVGEVIYWGGMSSTVLAYDCAMETVQLIKLPRVTLETGDFLLGQSEGQLQHGRFDLDGLEIWVLEDYRRSEWILKHRVSFTEVNHLARSPGWLAPLWLHGFHSNKSELLFITWSGHPFWIDFKNYTLTETGGGLIMG</sequence>
<organism evidence="2 3">
    <name type="scientific">Coffea arabica</name>
    <name type="common">Arabian coffee</name>
    <dbReference type="NCBI Taxonomy" id="13443"/>
    <lineage>
        <taxon>Eukaryota</taxon>
        <taxon>Viridiplantae</taxon>
        <taxon>Streptophyta</taxon>
        <taxon>Embryophyta</taxon>
        <taxon>Tracheophyta</taxon>
        <taxon>Spermatophyta</taxon>
        <taxon>Magnoliopsida</taxon>
        <taxon>eudicotyledons</taxon>
        <taxon>Gunneridae</taxon>
        <taxon>Pentapetalae</taxon>
        <taxon>asterids</taxon>
        <taxon>lamiids</taxon>
        <taxon>Gentianales</taxon>
        <taxon>Rubiaceae</taxon>
        <taxon>Ixoroideae</taxon>
        <taxon>Gardenieae complex</taxon>
        <taxon>Bertiereae - Coffeeae clade</taxon>
        <taxon>Coffeeae</taxon>
        <taxon>Coffea</taxon>
    </lineage>
</organism>
<dbReference type="Pfam" id="PF24750">
    <property type="entry name" value="b-prop_At3g26010-like"/>
    <property type="match status" value="1"/>
</dbReference>
<reference evidence="3" key="1">
    <citation type="submission" date="2025-08" db="UniProtKB">
        <authorList>
            <consortium name="RefSeq"/>
        </authorList>
    </citation>
    <scope>IDENTIFICATION</scope>
    <source>
        <tissue evidence="3">Leaves</tissue>
    </source>
</reference>
<dbReference type="InterPro" id="IPR056592">
    <property type="entry name" value="Beta-prop_At3g26010-like"/>
</dbReference>
<dbReference type="PANTHER" id="PTHR35546">
    <property type="entry name" value="F-BOX PROTEIN INTERACTION DOMAIN PROTEIN-RELATED"/>
    <property type="match status" value="1"/>
</dbReference>
<evidence type="ECO:0000313" key="2">
    <source>
        <dbReference type="Proteomes" id="UP001652660"/>
    </source>
</evidence>